<dbReference type="InterPro" id="IPR030386">
    <property type="entry name" value="G_GB1_RHD3_dom"/>
</dbReference>
<evidence type="ECO:0000256" key="3">
    <source>
        <dbReference type="ARBA" id="ARBA00023134"/>
    </source>
</evidence>
<comment type="similarity">
    <text evidence="4">Belongs to the TRAFAC class dynamin-like GTPase superfamily. GB1/RHD3 GTPase family.</text>
</comment>
<gene>
    <name evidence="7" type="ORF">RCOM_1172130</name>
</gene>
<accession>B9RVS9</accession>
<evidence type="ECO:0000256" key="1">
    <source>
        <dbReference type="ARBA" id="ARBA00022741"/>
    </source>
</evidence>
<keyword evidence="8" id="KW-1185">Reference proteome</keyword>
<dbReference type="Proteomes" id="UP000008311">
    <property type="component" value="Unassembled WGS sequence"/>
</dbReference>
<dbReference type="GO" id="GO:0005525">
    <property type="term" value="F:GTP binding"/>
    <property type="evidence" value="ECO:0000318"/>
    <property type="project" value="GO_Central"/>
</dbReference>
<dbReference type="EMBL" id="EQ973822">
    <property type="protein sequence ID" value="EEF44366.1"/>
    <property type="molecule type" value="Genomic_DNA"/>
</dbReference>
<proteinExistence type="inferred from homology"/>
<protein>
    <submittedName>
        <fullName evidence="7">Interferon-induced guanylate-binding protein, putative</fullName>
    </submittedName>
</protein>
<dbReference type="Pfam" id="PF02263">
    <property type="entry name" value="GBP"/>
    <property type="match status" value="1"/>
</dbReference>
<evidence type="ECO:0000256" key="2">
    <source>
        <dbReference type="ARBA" id="ARBA00022801"/>
    </source>
</evidence>
<dbReference type="InterPro" id="IPR036543">
    <property type="entry name" value="Guanylate-bd_C_sf"/>
</dbReference>
<dbReference type="AlphaFoldDB" id="B9RVS9"/>
<dbReference type="GO" id="GO:0003924">
    <property type="term" value="F:GTPase activity"/>
    <property type="evidence" value="ECO:0000318"/>
    <property type="project" value="GO_Central"/>
</dbReference>
<evidence type="ECO:0000256" key="4">
    <source>
        <dbReference type="PROSITE-ProRule" id="PRU01052"/>
    </source>
</evidence>
<organism evidence="7 8">
    <name type="scientific">Ricinus communis</name>
    <name type="common">Castor bean</name>
    <dbReference type="NCBI Taxonomy" id="3988"/>
    <lineage>
        <taxon>Eukaryota</taxon>
        <taxon>Viridiplantae</taxon>
        <taxon>Streptophyta</taxon>
        <taxon>Embryophyta</taxon>
        <taxon>Tracheophyta</taxon>
        <taxon>Spermatophyta</taxon>
        <taxon>Magnoliopsida</taxon>
        <taxon>eudicotyledons</taxon>
        <taxon>Gunneridae</taxon>
        <taxon>Pentapetalae</taxon>
        <taxon>rosids</taxon>
        <taxon>fabids</taxon>
        <taxon>Malpighiales</taxon>
        <taxon>Euphorbiaceae</taxon>
        <taxon>Acalyphoideae</taxon>
        <taxon>Acalypheae</taxon>
        <taxon>Ricinus</taxon>
    </lineage>
</organism>
<dbReference type="PANTHER" id="PTHR10751">
    <property type="entry name" value="GUANYLATE BINDING PROTEIN"/>
    <property type="match status" value="1"/>
</dbReference>
<dbReference type="Gene3D" id="3.40.50.300">
    <property type="entry name" value="P-loop containing nucleotide triphosphate hydrolases"/>
    <property type="match status" value="1"/>
</dbReference>
<evidence type="ECO:0000259" key="6">
    <source>
        <dbReference type="PROSITE" id="PS51715"/>
    </source>
</evidence>
<evidence type="ECO:0000313" key="8">
    <source>
        <dbReference type="Proteomes" id="UP000008311"/>
    </source>
</evidence>
<dbReference type="InterPro" id="IPR015894">
    <property type="entry name" value="Guanylate-bd_N"/>
</dbReference>
<reference evidence="8" key="1">
    <citation type="journal article" date="2010" name="Nat. Biotechnol.">
        <title>Draft genome sequence of the oilseed species Ricinus communis.</title>
        <authorList>
            <person name="Chan A.P."/>
            <person name="Crabtree J."/>
            <person name="Zhao Q."/>
            <person name="Lorenzi H."/>
            <person name="Orvis J."/>
            <person name="Puiu D."/>
            <person name="Melake-Berhan A."/>
            <person name="Jones K.M."/>
            <person name="Redman J."/>
            <person name="Chen G."/>
            <person name="Cahoon E.B."/>
            <person name="Gedil M."/>
            <person name="Stanke M."/>
            <person name="Haas B.J."/>
            <person name="Wortman J.R."/>
            <person name="Fraser-Liggett C.M."/>
            <person name="Ravel J."/>
            <person name="Rabinowicz P.D."/>
        </authorList>
    </citation>
    <scope>NUCLEOTIDE SEQUENCE [LARGE SCALE GENOMIC DNA]</scope>
    <source>
        <strain evidence="8">cv. Hale</strain>
    </source>
</reference>
<dbReference type="PROSITE" id="PS51715">
    <property type="entry name" value="G_GB1_RHD3"/>
    <property type="match status" value="1"/>
</dbReference>
<name>B9RVS9_RICCO</name>
<feature type="domain" description="GB1/RHD3-type G" evidence="6">
    <location>
        <begin position="40"/>
        <end position="312"/>
    </location>
</feature>
<dbReference type="CDD" id="cd01851">
    <property type="entry name" value="GBP"/>
    <property type="match status" value="1"/>
</dbReference>
<feature type="coiled-coil region" evidence="5">
    <location>
        <begin position="544"/>
        <end position="675"/>
    </location>
</feature>
<evidence type="ECO:0000313" key="7">
    <source>
        <dbReference type="EMBL" id="EEF44366.1"/>
    </source>
</evidence>
<evidence type="ECO:0000256" key="5">
    <source>
        <dbReference type="SAM" id="Coils"/>
    </source>
</evidence>
<sequence>MEDNTKESNSGKPIRFVYFDDANGKFKVDPDAIDLLQQIKGPVGVVSVCGPARQGKSFILNQLLGRSTGFQVGSTHQLCTKGLWMWSAPLKKIALDGTEYNLLLFDSGGTNTCDQTEIYSTQIFSVAVLLSSLFVYNQVGVIDEAALDHLSLVTEMTKHVHRRASQGKNLVSELGHFSPVFMWLLRDFYLDLTEDNIEMKPHDYLELALSPVLGSGRDIAAKNKIRESIRAVFPSRECFTLVRPLNNETDLQHLDRVSLDKFRPEFLSGLHAFANFVYERTRPKQAGDNVMTGPLLAGITKSLVDALNNGAAPTISFSWQVCTRDSVIETDLECSNAIQGMEKRLQEACLATDAKIENLAVVLESLLSKYEESVHGPTKWQKLSSFLQKSLQGPFLHHAQKLIDEASLEKSSLIMKCRSNEDKIELLHKQLEASEKSKAEYQKCYADAIDDFKKLSNRYKSRKIDLESKSSLLEERCSSSLEMLDSAKQEALEWKRKYEEILTAKRAANDQANTNTAVCKSGICEAEATVAATAEQSRMALKEANEWKEKYDIAINEAKAARDKAAEQAKLIEEDVAAAAEQSQLALKEAIEWKEKYEIAVNEVKAAREKAAELAKLKEEDTAETKIESYVLELSALKHQMKELAEKYDFVKAAAQSMEREAQTLIDDRVELEQKCLSELKRFEEAHEGWKVAKEEVMVTNEFIEAEQSEVLASQDEKHDEKHESHQLTIDRLAQTSSHIHTQVLERAKMGLAGDIERSTALEDCAMSKIAILEAIVKERDEEIELLKKKCEQFVNTIPTLESNLESEHAAHAEVNKMEKAPFLPLESLQEGLNLAQQELTPNHSHGYAQGSGLKTYSGRKHPRLEVPDLSVYSLKMETPEEITREMKKPKSSSAMAKCTTAEIDSVFRASEEDSEYEKAASVDYTKLTVWKLRRELNEHGFGEELQKLRYPKKKDVIALYEKFVLKK</sequence>
<dbReference type="InterPro" id="IPR027417">
    <property type="entry name" value="P-loop_NTPase"/>
</dbReference>
<keyword evidence="3" id="KW-0342">GTP-binding</keyword>
<dbReference type="SUPFAM" id="SSF48340">
    <property type="entry name" value="Interferon-induced guanylate-binding protein 1 (GBP1), C-terminal domain"/>
    <property type="match status" value="1"/>
</dbReference>
<keyword evidence="5" id="KW-0175">Coiled coil</keyword>
<dbReference type="SUPFAM" id="SSF52540">
    <property type="entry name" value="P-loop containing nucleoside triphosphate hydrolases"/>
    <property type="match status" value="1"/>
</dbReference>
<keyword evidence="2" id="KW-0378">Hydrolase</keyword>
<dbReference type="eggNOG" id="KOG2037">
    <property type="taxonomic scope" value="Eukaryota"/>
</dbReference>
<keyword evidence="1" id="KW-0547">Nucleotide-binding</keyword>
<dbReference type="InParanoid" id="B9RVS9"/>